<evidence type="ECO:0000256" key="2">
    <source>
        <dbReference type="ARBA" id="ARBA00004496"/>
    </source>
</evidence>
<evidence type="ECO:0000256" key="8">
    <source>
        <dbReference type="ARBA" id="ARBA00022737"/>
    </source>
</evidence>
<dbReference type="InterPro" id="IPR035490">
    <property type="entry name" value="GlmS/FrlB_SIS"/>
</dbReference>
<dbReference type="InterPro" id="IPR035466">
    <property type="entry name" value="GlmS/AgaS_SIS"/>
</dbReference>
<keyword evidence="6 10" id="KW-0032">Aminotransferase</keyword>
<dbReference type="CDD" id="cd00714">
    <property type="entry name" value="GFAT"/>
    <property type="match status" value="1"/>
</dbReference>
<dbReference type="InterPro" id="IPR001347">
    <property type="entry name" value="SIS_dom"/>
</dbReference>
<feature type="domain" description="SIS" evidence="12">
    <location>
        <begin position="471"/>
        <end position="612"/>
    </location>
</feature>
<dbReference type="SUPFAM" id="SSF56235">
    <property type="entry name" value="N-terminal nucleophile aminohydrolases (Ntn hydrolases)"/>
    <property type="match status" value="1"/>
</dbReference>
<comment type="subcellular location">
    <subcellularLocation>
        <location evidence="2 10">Cytoplasm</location>
    </subcellularLocation>
</comment>
<dbReference type="Gene3D" id="3.40.50.10490">
    <property type="entry name" value="Glucose-6-phosphate isomerase like protein, domain 1"/>
    <property type="match status" value="2"/>
</dbReference>
<dbReference type="InterPro" id="IPR047084">
    <property type="entry name" value="GFAT_N"/>
</dbReference>
<sequence>MCGIVGFTGNHQAAPILLDGLSKLEYRGYDSAGLAVRDGEHLAQVVKAKGRLSNLSEKTDSGKALKGTCGIGHTRWATHGEPSQINAHPHVSGNCERSGSGTVESEVVGVHNGIIENYTELKEKLLKHGYTFYSDTDTEVVIKLVDYYYKKYNLGPIDAIAKTMVRVRGSYALELMFKDYPGEIWVARKDSPMIIGIADGETYVASDVPAILKYTRNVYYIGNLEFAKLVPGEAHFYDLNGDEIEKETTEIKWDAEAAEKAGFEHFMMKEIYEQPKAIRDTLNSVVKDGVIDFTDIDITEEEIKKYSQIYIVACGSAWHVGVEAQYVIEELAQIPVRVELASEFRYREMPLVKDGLVIVISQSGETADTLAAMRMAKDKGLATLAVVNVIGSSIAREADKVFYTLAGPEISVATTKGYSAQLVALDCIAVQFAKVKGLITDEQYSYYISELQTIPEKIEKILQDKERIQWFAAKYANAHDVFFVGRGVDYAVCLEGSLKLKEISYIHSEAYAAGELKHGTISLIEDNILVIGVLTQSKLYEKTVSNMMECKSRGAYLMGVTNYGNYEMEDKVDFTVYVPKVDEHFMGSLAVIPLQLLGYYVSVAKGLDVDKPRNLAKSVTVE</sequence>
<dbReference type="SUPFAM" id="SSF53697">
    <property type="entry name" value="SIS domain"/>
    <property type="match status" value="1"/>
</dbReference>
<dbReference type="CDD" id="cd05009">
    <property type="entry name" value="SIS_GlmS_GlmD_2"/>
    <property type="match status" value="1"/>
</dbReference>
<dbReference type="EMBL" id="CZBX01000001">
    <property type="protein sequence ID" value="CUQ80626.1"/>
    <property type="molecule type" value="Genomic_DNA"/>
</dbReference>
<dbReference type="GO" id="GO:0006047">
    <property type="term" value="P:UDP-N-acetylglucosamine metabolic process"/>
    <property type="evidence" value="ECO:0007669"/>
    <property type="project" value="TreeGrafter"/>
</dbReference>
<dbReference type="Gene3D" id="3.60.20.10">
    <property type="entry name" value="Glutamine Phosphoribosylpyrophosphate, subunit 1, domain 1"/>
    <property type="match status" value="1"/>
</dbReference>
<dbReference type="GO" id="GO:0006002">
    <property type="term" value="P:fructose 6-phosphate metabolic process"/>
    <property type="evidence" value="ECO:0007669"/>
    <property type="project" value="TreeGrafter"/>
</dbReference>
<dbReference type="NCBIfam" id="NF001484">
    <property type="entry name" value="PRK00331.1"/>
    <property type="match status" value="1"/>
</dbReference>
<organism evidence="13 14">
    <name type="scientific">[Ruminococcus] torques</name>
    <dbReference type="NCBI Taxonomy" id="33039"/>
    <lineage>
        <taxon>Bacteria</taxon>
        <taxon>Bacillati</taxon>
        <taxon>Bacillota</taxon>
        <taxon>Clostridia</taxon>
        <taxon>Lachnospirales</taxon>
        <taxon>Lachnospiraceae</taxon>
        <taxon>Mediterraneibacter</taxon>
    </lineage>
</organism>
<proteinExistence type="inferred from homology"/>
<feature type="active site" description="Nucleophile; for GATase activity" evidence="10">
    <location>
        <position position="2"/>
    </location>
</feature>
<dbReference type="PROSITE" id="PS51464">
    <property type="entry name" value="SIS"/>
    <property type="match status" value="2"/>
</dbReference>
<keyword evidence="7 10" id="KW-0808">Transferase</keyword>
<evidence type="ECO:0000256" key="3">
    <source>
        <dbReference type="ARBA" id="ARBA00012916"/>
    </source>
</evidence>
<evidence type="ECO:0000259" key="12">
    <source>
        <dbReference type="PROSITE" id="PS51464"/>
    </source>
</evidence>
<evidence type="ECO:0000256" key="1">
    <source>
        <dbReference type="ARBA" id="ARBA00001031"/>
    </source>
</evidence>
<dbReference type="FunFam" id="3.60.20.10:FF:000006">
    <property type="entry name" value="Glutamine--fructose-6-phosphate aminotransferase [isomerizing]"/>
    <property type="match status" value="1"/>
</dbReference>
<dbReference type="GO" id="GO:0046349">
    <property type="term" value="P:amino sugar biosynthetic process"/>
    <property type="evidence" value="ECO:0007669"/>
    <property type="project" value="UniProtKB-ARBA"/>
</dbReference>
<comment type="catalytic activity">
    <reaction evidence="1 10">
        <text>D-fructose 6-phosphate + L-glutamine = D-glucosamine 6-phosphate + L-glutamate</text>
        <dbReference type="Rhea" id="RHEA:13237"/>
        <dbReference type="ChEBI" id="CHEBI:29985"/>
        <dbReference type="ChEBI" id="CHEBI:58359"/>
        <dbReference type="ChEBI" id="CHEBI:58725"/>
        <dbReference type="ChEBI" id="CHEBI:61527"/>
        <dbReference type="EC" id="2.6.1.16"/>
    </reaction>
</comment>
<evidence type="ECO:0000256" key="6">
    <source>
        <dbReference type="ARBA" id="ARBA00022576"/>
    </source>
</evidence>
<dbReference type="GO" id="GO:0005829">
    <property type="term" value="C:cytosol"/>
    <property type="evidence" value="ECO:0007669"/>
    <property type="project" value="TreeGrafter"/>
</dbReference>
<evidence type="ECO:0000313" key="13">
    <source>
        <dbReference type="EMBL" id="CUQ80626.1"/>
    </source>
</evidence>
<feature type="active site" description="For Fru-6P isomerization activity" evidence="10">
    <location>
        <position position="617"/>
    </location>
</feature>
<dbReference type="OrthoDB" id="106547at2"/>
<evidence type="ECO:0000256" key="10">
    <source>
        <dbReference type="HAMAP-Rule" id="MF_00164"/>
    </source>
</evidence>
<feature type="domain" description="SIS" evidence="12">
    <location>
        <begin position="299"/>
        <end position="438"/>
    </location>
</feature>
<dbReference type="NCBIfam" id="TIGR01135">
    <property type="entry name" value="glmS"/>
    <property type="match status" value="1"/>
</dbReference>
<accession>A0A174Z8U1</accession>
<evidence type="ECO:0000256" key="7">
    <source>
        <dbReference type="ARBA" id="ARBA00022679"/>
    </source>
</evidence>
<dbReference type="FunFam" id="3.40.50.10490:FF:000001">
    <property type="entry name" value="Glutamine--fructose-6-phosphate aminotransferase [isomerizing]"/>
    <property type="match status" value="1"/>
</dbReference>
<evidence type="ECO:0000313" key="14">
    <source>
        <dbReference type="Proteomes" id="UP000078383"/>
    </source>
</evidence>
<gene>
    <name evidence="10 13" type="primary">glmS</name>
    <name evidence="13" type="ORF">ERS852502_00058</name>
</gene>
<evidence type="ECO:0000256" key="9">
    <source>
        <dbReference type="ARBA" id="ARBA00022962"/>
    </source>
</evidence>
<dbReference type="InterPro" id="IPR046348">
    <property type="entry name" value="SIS_dom_sf"/>
</dbReference>
<dbReference type="HAMAP" id="MF_00164">
    <property type="entry name" value="GlmS"/>
    <property type="match status" value="1"/>
</dbReference>
<dbReference type="Pfam" id="PF01380">
    <property type="entry name" value="SIS"/>
    <property type="match status" value="2"/>
</dbReference>
<protein>
    <recommendedName>
        <fullName evidence="4 10">Glutamine--fructose-6-phosphate aminotransferase [isomerizing]</fullName>
        <ecNumber evidence="3 10">2.6.1.16</ecNumber>
    </recommendedName>
    <alternativeName>
        <fullName evidence="10">D-fructose-6-phosphate amidotransferase</fullName>
    </alternativeName>
    <alternativeName>
        <fullName evidence="10">GFAT</fullName>
    </alternativeName>
    <alternativeName>
        <fullName evidence="10">Glucosamine-6-phosphate synthase</fullName>
    </alternativeName>
    <alternativeName>
        <fullName evidence="10">Hexosephosphate aminotransferase</fullName>
    </alternativeName>
    <alternativeName>
        <fullName evidence="10">L-glutamine--D-fructose-6-phosphate amidotransferase</fullName>
    </alternativeName>
</protein>
<dbReference type="RefSeq" id="WP_055170440.1">
    <property type="nucleotide sequence ID" value="NZ_CABJEY010000004.1"/>
</dbReference>
<dbReference type="PROSITE" id="PS51278">
    <property type="entry name" value="GATASE_TYPE_2"/>
    <property type="match status" value="1"/>
</dbReference>
<feature type="initiator methionine" description="Removed" evidence="10">
    <location>
        <position position="1"/>
    </location>
</feature>
<dbReference type="Proteomes" id="UP000078383">
    <property type="component" value="Unassembled WGS sequence"/>
</dbReference>
<keyword evidence="8" id="KW-0677">Repeat</keyword>
<name>A0A174Z8U1_9FIRM</name>
<dbReference type="GO" id="GO:0004360">
    <property type="term" value="F:glutamine-fructose-6-phosphate transaminase (isomerizing) activity"/>
    <property type="evidence" value="ECO:0007669"/>
    <property type="project" value="UniProtKB-UniRule"/>
</dbReference>
<reference evidence="13 14" key="1">
    <citation type="submission" date="2015-09" db="EMBL/GenBank/DDBJ databases">
        <authorList>
            <consortium name="Pathogen Informatics"/>
        </authorList>
    </citation>
    <scope>NUCLEOTIDE SEQUENCE [LARGE SCALE GENOMIC DNA]</scope>
    <source>
        <strain evidence="13 14">2789STDY5834889</strain>
    </source>
</reference>
<dbReference type="GO" id="GO:0006487">
    <property type="term" value="P:protein N-linked glycosylation"/>
    <property type="evidence" value="ECO:0007669"/>
    <property type="project" value="TreeGrafter"/>
</dbReference>
<evidence type="ECO:0000259" key="11">
    <source>
        <dbReference type="PROSITE" id="PS51278"/>
    </source>
</evidence>
<evidence type="ECO:0000256" key="5">
    <source>
        <dbReference type="ARBA" id="ARBA00022490"/>
    </source>
</evidence>
<evidence type="ECO:0000256" key="4">
    <source>
        <dbReference type="ARBA" id="ARBA00016090"/>
    </source>
</evidence>
<dbReference type="EC" id="2.6.1.16" evidence="3 10"/>
<comment type="subunit">
    <text evidence="10">Homodimer.</text>
</comment>
<dbReference type="GO" id="GO:0005975">
    <property type="term" value="P:carbohydrate metabolic process"/>
    <property type="evidence" value="ECO:0007669"/>
    <property type="project" value="UniProtKB-UniRule"/>
</dbReference>
<keyword evidence="9" id="KW-0315">Glutamine amidotransferase</keyword>
<keyword evidence="5 10" id="KW-0963">Cytoplasm</keyword>
<comment type="function">
    <text evidence="10">Catalyzes the first step in hexosamine metabolism, converting fructose-6P into glucosamine-6P using glutamine as a nitrogen source.</text>
</comment>
<dbReference type="CDD" id="cd05008">
    <property type="entry name" value="SIS_GlmS_GlmD_1"/>
    <property type="match status" value="1"/>
</dbReference>
<feature type="domain" description="Glutamine amidotransferase type-2" evidence="11">
    <location>
        <begin position="2"/>
        <end position="240"/>
    </location>
</feature>
<dbReference type="PANTHER" id="PTHR10937:SF0">
    <property type="entry name" value="GLUTAMINE--FRUCTOSE-6-PHOSPHATE TRANSAMINASE (ISOMERIZING)"/>
    <property type="match status" value="1"/>
</dbReference>
<dbReference type="AlphaFoldDB" id="A0A174Z8U1"/>
<dbReference type="InterPro" id="IPR005855">
    <property type="entry name" value="GFAT"/>
</dbReference>
<dbReference type="PANTHER" id="PTHR10937">
    <property type="entry name" value="GLUCOSAMINE--FRUCTOSE-6-PHOSPHATE AMINOTRANSFERASE, ISOMERIZING"/>
    <property type="match status" value="1"/>
</dbReference>
<dbReference type="FunFam" id="3.40.50.10490:FF:000002">
    <property type="entry name" value="Glutamine--fructose-6-phosphate aminotransferase [isomerizing]"/>
    <property type="match status" value="1"/>
</dbReference>
<dbReference type="InterPro" id="IPR029055">
    <property type="entry name" value="Ntn_hydrolases_N"/>
</dbReference>
<dbReference type="GO" id="GO:0097367">
    <property type="term" value="F:carbohydrate derivative binding"/>
    <property type="evidence" value="ECO:0007669"/>
    <property type="project" value="InterPro"/>
</dbReference>
<dbReference type="Pfam" id="PF13522">
    <property type="entry name" value="GATase_6"/>
    <property type="match status" value="1"/>
</dbReference>
<dbReference type="InterPro" id="IPR017932">
    <property type="entry name" value="GATase_2_dom"/>
</dbReference>